<dbReference type="Gene3D" id="3.40.50.1000">
    <property type="entry name" value="HAD superfamily/HAD-like"/>
    <property type="match status" value="1"/>
</dbReference>
<dbReference type="GO" id="GO:0008962">
    <property type="term" value="F:phosphatidylglycerophosphatase activity"/>
    <property type="evidence" value="ECO:0007669"/>
    <property type="project" value="InterPro"/>
</dbReference>
<dbReference type="InterPro" id="IPR023214">
    <property type="entry name" value="HAD_sf"/>
</dbReference>
<protein>
    <submittedName>
        <fullName evidence="1">YqeG family HAD IIIA-type phosphatase</fullName>
    </submittedName>
</protein>
<gene>
    <name evidence="1" type="ORF">D1639_02795</name>
</gene>
<evidence type="ECO:0000313" key="1">
    <source>
        <dbReference type="EMBL" id="NBI33979.1"/>
    </source>
</evidence>
<name>A0A7C9JCW9_9BACT</name>
<accession>A0A7C9JCW9</accession>
<dbReference type="InterPro" id="IPR036412">
    <property type="entry name" value="HAD-like_sf"/>
</dbReference>
<proteinExistence type="predicted"/>
<sequence length="192" mass="20732">MGFLQPERYFSRLSRVDVDGDLLSRGFTHVLLDVDNTILTRDTSEVPRDVGLWLGRARDAGVSFCLLSNNWHASVRELAASLGLPIVDHAVKPLPPAFLAARAKVGGRRADTVVIGDQLVTDVLGAHFLGMTAYMLAPLVETDLPHTLILRNFERLVMGDRRPEGALVPEAAVKSCAEPQPCAPQGNPGGDS</sequence>
<dbReference type="EMBL" id="QWKH01000010">
    <property type="protein sequence ID" value="NBI33979.1"/>
    <property type="molecule type" value="Genomic_DNA"/>
</dbReference>
<comment type="caution">
    <text evidence="1">The sequence shown here is derived from an EMBL/GenBank/DDBJ whole genome shotgun (WGS) entry which is preliminary data.</text>
</comment>
<reference evidence="1" key="1">
    <citation type="submission" date="2018-08" db="EMBL/GenBank/DDBJ databases">
        <title>Murine metabolic-syndrome-specific gut microbial biobank.</title>
        <authorList>
            <person name="Liu C."/>
        </authorList>
    </citation>
    <scope>NUCLEOTIDE SEQUENCE [LARGE SCALE GENOMIC DNA]</scope>
    <source>
        <strain evidence="1">Z82</strain>
    </source>
</reference>
<dbReference type="NCBIfam" id="TIGR01668">
    <property type="entry name" value="YqeG_hyp_ppase"/>
    <property type="match status" value="1"/>
</dbReference>
<dbReference type="InterPro" id="IPR010021">
    <property type="entry name" value="PGPP1/Gep4"/>
</dbReference>
<dbReference type="Pfam" id="PF00702">
    <property type="entry name" value="Hydrolase"/>
    <property type="match status" value="1"/>
</dbReference>
<dbReference type="AlphaFoldDB" id="A0A7C9JCW9"/>
<dbReference type="SUPFAM" id="SSF56784">
    <property type="entry name" value="HAD-like"/>
    <property type="match status" value="1"/>
</dbReference>
<organism evidence="1">
    <name type="scientific">Muribaculaceae bacterium Z82</name>
    <dbReference type="NCBI Taxonomy" id="2304548"/>
    <lineage>
        <taxon>Bacteria</taxon>
        <taxon>Pseudomonadati</taxon>
        <taxon>Bacteroidota</taxon>
        <taxon>Bacteroidia</taxon>
        <taxon>Bacteroidales</taxon>
        <taxon>Muribaculaceae</taxon>
    </lineage>
</organism>